<protein>
    <submittedName>
        <fullName evidence="3">Ham1 family protein</fullName>
    </submittedName>
</protein>
<dbReference type="InterPro" id="IPR029001">
    <property type="entry name" value="ITPase-like_fam"/>
</dbReference>
<dbReference type="Proteomes" id="UP000031620">
    <property type="component" value="Chromosome"/>
</dbReference>
<dbReference type="Gene3D" id="3.90.950.10">
    <property type="match status" value="1"/>
</dbReference>
<dbReference type="PANTHER" id="PTHR11067">
    <property type="entry name" value="INOSINE TRIPHOSPHATE PYROPHOSPHATASE/HAM1 PROTEIN"/>
    <property type="match status" value="1"/>
</dbReference>
<organism evidence="3 4">
    <name type="scientific">Paucilactobacillus hokkaidonensis JCM 18461</name>
    <dbReference type="NCBI Taxonomy" id="1291742"/>
    <lineage>
        <taxon>Bacteria</taxon>
        <taxon>Bacillati</taxon>
        <taxon>Bacillota</taxon>
        <taxon>Bacilli</taxon>
        <taxon>Lactobacillales</taxon>
        <taxon>Lactobacillaceae</taxon>
        <taxon>Paucilactobacillus</taxon>
    </lineage>
</organism>
<dbReference type="GO" id="GO:0047429">
    <property type="term" value="F:nucleoside triphosphate diphosphatase activity"/>
    <property type="evidence" value="ECO:0007669"/>
    <property type="project" value="InterPro"/>
</dbReference>
<gene>
    <name evidence="3" type="ORF">LOOC260_112890</name>
</gene>
<name>A0A0A1GZC9_9LACO</name>
<evidence type="ECO:0000256" key="2">
    <source>
        <dbReference type="ARBA" id="ARBA00022801"/>
    </source>
</evidence>
<reference evidence="3 4" key="1">
    <citation type="submission" date="2014-11" db="EMBL/GenBank/DDBJ databases">
        <title>Complete genome sequence and analysis of Lactobacillus hokkaidonensis LOOC260T.</title>
        <authorList>
            <person name="Tanizawa Y."/>
            <person name="Tohno M."/>
            <person name="Kaminuma E."/>
            <person name="Nakamura Y."/>
            <person name="Arita M."/>
        </authorList>
    </citation>
    <scope>NUCLEOTIDE SEQUENCE [LARGE SCALE GENOMIC DNA]</scope>
    <source>
        <strain evidence="3 4">LOOC260</strain>
    </source>
</reference>
<dbReference type="HOGENOM" id="CLU_082080_2_0_9"/>
<dbReference type="GO" id="GO:0005829">
    <property type="term" value="C:cytosol"/>
    <property type="evidence" value="ECO:0007669"/>
    <property type="project" value="TreeGrafter"/>
</dbReference>
<keyword evidence="2" id="KW-0378">Hydrolase</keyword>
<evidence type="ECO:0000256" key="1">
    <source>
        <dbReference type="ARBA" id="ARBA00008023"/>
    </source>
</evidence>
<sequence>MKTLPTFVIASNNSNKTNELIECFNFLGLHAQSYQDFIAPLEFPNEATTTYLDNARGKALFIAKYLPEEWVIADDSGMELQALPDELGVTTARQLKPCQNMNELNDKILALVANKSRIVKMVSQLVLITSNKVEFIARGEFKGTIATRECGTNGTSFDLILVPQGMQQTLAQLPDREKLPLLHRTKAIKNLISQLGD</sequence>
<proteinExistence type="inferred from homology"/>
<dbReference type="STRING" id="1291742.LOOC260_112890"/>
<dbReference type="SUPFAM" id="SSF52972">
    <property type="entry name" value="ITPase-like"/>
    <property type="match status" value="1"/>
</dbReference>
<dbReference type="EMBL" id="AP014680">
    <property type="protein sequence ID" value="BAP85826.1"/>
    <property type="molecule type" value="Genomic_DNA"/>
</dbReference>
<dbReference type="PANTHER" id="PTHR11067:SF9">
    <property type="entry name" value="INOSINE TRIPHOSPHATE PYROPHOSPHATASE"/>
    <property type="match status" value="1"/>
</dbReference>
<dbReference type="AlphaFoldDB" id="A0A0A1GZC9"/>
<comment type="similarity">
    <text evidence="1">Belongs to the HAM1 NTPase family.</text>
</comment>
<dbReference type="GO" id="GO:0009143">
    <property type="term" value="P:nucleoside triphosphate catabolic process"/>
    <property type="evidence" value="ECO:0007669"/>
    <property type="project" value="InterPro"/>
</dbReference>
<dbReference type="Pfam" id="PF01725">
    <property type="entry name" value="Ham1p_like"/>
    <property type="match status" value="1"/>
</dbReference>
<evidence type="ECO:0000313" key="3">
    <source>
        <dbReference type="EMBL" id="BAP85826.1"/>
    </source>
</evidence>
<dbReference type="InterPro" id="IPR002637">
    <property type="entry name" value="RdgB/HAM1"/>
</dbReference>
<evidence type="ECO:0000313" key="4">
    <source>
        <dbReference type="Proteomes" id="UP000031620"/>
    </source>
</evidence>
<dbReference type="CDD" id="cd00985">
    <property type="entry name" value="Maf_Ham1"/>
    <property type="match status" value="1"/>
</dbReference>
<accession>A0A0A1GZC9</accession>
<dbReference type="RefSeq" id="WP_041093731.1">
    <property type="nucleotide sequence ID" value="NZ_AP014680.1"/>
</dbReference>
<dbReference type="KEGG" id="lho:LOOC260_112890"/>